<dbReference type="Gene3D" id="1.10.630.10">
    <property type="entry name" value="Cytochrome P450"/>
    <property type="match status" value="1"/>
</dbReference>
<evidence type="ECO:0000256" key="2">
    <source>
        <dbReference type="ARBA" id="ARBA00003690"/>
    </source>
</evidence>
<dbReference type="PRINTS" id="PR00465">
    <property type="entry name" value="EP450IV"/>
</dbReference>
<dbReference type="InterPro" id="IPR001128">
    <property type="entry name" value="Cyt_P450"/>
</dbReference>
<keyword evidence="6" id="KW-0560">Oxidoreductase</keyword>
<dbReference type="AlphaFoldDB" id="V9MHR1"/>
<comment type="cofactor">
    <cofactor evidence="1 9">
        <name>heme</name>
        <dbReference type="ChEBI" id="CHEBI:30413"/>
    </cofactor>
</comment>
<sequence>MDVILPILGNYMKIFFEFTTYSMILLTLYYFVYVPISNLIFHIYYAHRFHYTPCHPIYGHLRNLIPKFPDPSYDLKDSSKNFYELMMKLNDPVKGDNVSIMWIGWLPVYIISGAAGIEAVLSKSNITKPHFYKFIGLRDGLVTSDPDKWRVRRKFIEPFFKTKRHQHFASVMDKEISKLPDQIMDKIGQPYDIENLIHESALSVILEISWGIPCDECHDMKRIWLDVLNKGEVYFIQRVYNPLFWYTGLYLRFEAGKKYQENLQRVVEGLEFVENLKQKERETKIMAKMNNNDDGGKDNHLDIYDKRYGSLYDFIKHNNETGKVQIDRDGIDEELLTMAAAGHETVSVGLRWTLFTLGNNLEIQERLYQEIIEIFPDDTPTDDLDKLAQCKFLDQCLKESLRLNPPIHGVSRQLDEDVTINGSKILKNLVVILNFSATHHDAKIFPDPLKYDPDRWSLENETILPKGAFTPFALGPRNCIGYRYALLEMKIYLINIIRRFQFVSVRKPEEVTRRYEIALQPNCPLEQIFTPRK</sequence>
<dbReference type="GO" id="GO:0020037">
    <property type="term" value="F:heme binding"/>
    <property type="evidence" value="ECO:0007669"/>
    <property type="project" value="InterPro"/>
</dbReference>
<dbReference type="GO" id="GO:0005506">
    <property type="term" value="F:iron ion binding"/>
    <property type="evidence" value="ECO:0007669"/>
    <property type="project" value="InterPro"/>
</dbReference>
<name>V9MHR1_PANCT</name>
<dbReference type="GO" id="GO:0005789">
    <property type="term" value="C:endoplasmic reticulum membrane"/>
    <property type="evidence" value="ECO:0007669"/>
    <property type="project" value="UniProtKB-SubCell"/>
</dbReference>
<keyword evidence="10" id="KW-1133">Transmembrane helix</keyword>
<dbReference type="OrthoDB" id="1656796at2759"/>
<evidence type="ECO:0000256" key="1">
    <source>
        <dbReference type="ARBA" id="ARBA00001971"/>
    </source>
</evidence>
<feature type="transmembrane region" description="Helical" evidence="10">
    <location>
        <begin position="21"/>
        <end position="45"/>
    </location>
</feature>
<dbReference type="GO" id="GO:0004497">
    <property type="term" value="F:monooxygenase activity"/>
    <property type="evidence" value="ECO:0007669"/>
    <property type="project" value="UniProtKB-KW"/>
</dbReference>
<keyword evidence="4 9" id="KW-0349">Heme</keyword>
<keyword evidence="5 9" id="KW-0479">Metal-binding</keyword>
<evidence type="ECO:0000256" key="4">
    <source>
        <dbReference type="ARBA" id="ARBA00022617"/>
    </source>
</evidence>
<evidence type="ECO:0000256" key="5">
    <source>
        <dbReference type="ARBA" id="ARBA00022723"/>
    </source>
</evidence>
<dbReference type="PANTHER" id="PTHR24291:SF50">
    <property type="entry name" value="BIFUNCTIONAL ALBAFLAVENONE MONOOXYGENASE_TERPENE SYNTHASE"/>
    <property type="match status" value="1"/>
</dbReference>
<feature type="transmembrane region" description="Helical" evidence="10">
    <location>
        <begin position="100"/>
        <end position="121"/>
    </location>
</feature>
<reference evidence="11" key="1">
    <citation type="submission" date="2012-11" db="EMBL/GenBank/DDBJ databases">
        <title>Overexpression of P450 genes, are associated with resistance to acaricides in citrus red mite, Panonychus citri.</title>
        <authorList>
            <person name="Ding T."/>
        </authorList>
    </citation>
    <scope>NUCLEOTIDE SEQUENCE</scope>
</reference>
<dbReference type="InterPro" id="IPR036396">
    <property type="entry name" value="Cyt_P450_sf"/>
</dbReference>
<evidence type="ECO:0000256" key="9">
    <source>
        <dbReference type="PIRSR" id="PIRSR602403-1"/>
    </source>
</evidence>
<dbReference type="Pfam" id="PF00067">
    <property type="entry name" value="p450"/>
    <property type="match status" value="1"/>
</dbReference>
<comment type="similarity">
    <text evidence="3">Belongs to the cytochrome P450 family.</text>
</comment>
<protein>
    <submittedName>
        <fullName evidence="11">Cytochrome P450 monooxygenase</fullName>
    </submittedName>
</protein>
<dbReference type="PANTHER" id="PTHR24291">
    <property type="entry name" value="CYTOCHROME P450 FAMILY 4"/>
    <property type="match status" value="1"/>
</dbReference>
<comment type="function">
    <text evidence="2">May be involved in the metabolism of insect hormones and in the breakdown of synthetic insecticides.</text>
</comment>
<organism evidence="11">
    <name type="scientific">Panonychus citri</name>
    <name type="common">Citrus red mite</name>
    <name type="synonym">Tetranychus citri</name>
    <dbReference type="NCBI Taxonomy" id="50023"/>
    <lineage>
        <taxon>Eukaryota</taxon>
        <taxon>Metazoa</taxon>
        <taxon>Ecdysozoa</taxon>
        <taxon>Arthropoda</taxon>
        <taxon>Chelicerata</taxon>
        <taxon>Arachnida</taxon>
        <taxon>Acari</taxon>
        <taxon>Acariformes</taxon>
        <taxon>Trombidiformes</taxon>
        <taxon>Prostigmata</taxon>
        <taxon>Eleutherengona</taxon>
        <taxon>Raphignathae</taxon>
        <taxon>Tetranychoidea</taxon>
        <taxon>Tetranychidae</taxon>
        <taxon>Panonychus</taxon>
    </lineage>
</organism>
<dbReference type="InterPro" id="IPR002403">
    <property type="entry name" value="Cyt_P450_E_grp-IV"/>
</dbReference>
<evidence type="ECO:0000256" key="6">
    <source>
        <dbReference type="ARBA" id="ARBA00023002"/>
    </source>
</evidence>
<evidence type="ECO:0000313" key="11">
    <source>
        <dbReference type="EMBL" id="AGG35985.1"/>
    </source>
</evidence>
<dbReference type="PRINTS" id="PR00385">
    <property type="entry name" value="P450"/>
</dbReference>
<gene>
    <name evidence="11" type="primary">CYP389D1</name>
</gene>
<keyword evidence="10" id="KW-0812">Transmembrane</keyword>
<evidence type="ECO:0000256" key="3">
    <source>
        <dbReference type="ARBA" id="ARBA00010617"/>
    </source>
</evidence>
<feature type="binding site" description="axial binding residue" evidence="9">
    <location>
        <position position="479"/>
    </location>
    <ligand>
        <name>heme</name>
        <dbReference type="ChEBI" id="CHEBI:30413"/>
    </ligand>
    <ligandPart>
        <name>Fe</name>
        <dbReference type="ChEBI" id="CHEBI:18248"/>
    </ligandPart>
</feature>
<dbReference type="InterPro" id="IPR050196">
    <property type="entry name" value="Cytochrome_P450_Monoox"/>
</dbReference>
<dbReference type="GO" id="GO:0016705">
    <property type="term" value="F:oxidoreductase activity, acting on paired donors, with incorporation or reduction of molecular oxygen"/>
    <property type="evidence" value="ECO:0007669"/>
    <property type="project" value="InterPro"/>
</dbReference>
<accession>V9MHR1</accession>
<evidence type="ECO:0000256" key="10">
    <source>
        <dbReference type="SAM" id="Phobius"/>
    </source>
</evidence>
<dbReference type="SUPFAM" id="SSF48264">
    <property type="entry name" value="Cytochrome P450"/>
    <property type="match status" value="1"/>
</dbReference>
<evidence type="ECO:0000256" key="8">
    <source>
        <dbReference type="ARBA" id="ARBA00023033"/>
    </source>
</evidence>
<evidence type="ECO:0000256" key="7">
    <source>
        <dbReference type="ARBA" id="ARBA00023004"/>
    </source>
</evidence>
<keyword evidence="7 9" id="KW-0408">Iron</keyword>
<keyword evidence="8 11" id="KW-0503">Monooxygenase</keyword>
<dbReference type="EMBL" id="KC201278">
    <property type="protein sequence ID" value="AGG35985.1"/>
    <property type="molecule type" value="mRNA"/>
</dbReference>
<keyword evidence="10" id="KW-0472">Membrane</keyword>
<proteinExistence type="evidence at transcript level"/>